<organism evidence="8 9">
    <name type="scientific">Pichia kudriavzevii</name>
    <name type="common">Yeast</name>
    <name type="synonym">Issatchenkia orientalis</name>
    <dbReference type="NCBI Taxonomy" id="4909"/>
    <lineage>
        <taxon>Eukaryota</taxon>
        <taxon>Fungi</taxon>
        <taxon>Dikarya</taxon>
        <taxon>Ascomycota</taxon>
        <taxon>Saccharomycotina</taxon>
        <taxon>Pichiomycetes</taxon>
        <taxon>Pichiales</taxon>
        <taxon>Pichiaceae</taxon>
        <taxon>Pichia</taxon>
    </lineage>
</organism>
<evidence type="ECO:0000259" key="7">
    <source>
        <dbReference type="Pfam" id="PF01619"/>
    </source>
</evidence>
<dbReference type="GO" id="GO:0010133">
    <property type="term" value="P:L-proline catabolic process to L-glutamate"/>
    <property type="evidence" value="ECO:0007669"/>
    <property type="project" value="TreeGrafter"/>
</dbReference>
<evidence type="ECO:0000256" key="1">
    <source>
        <dbReference type="ARBA" id="ARBA00005869"/>
    </source>
</evidence>
<evidence type="ECO:0000313" key="9">
    <source>
        <dbReference type="Proteomes" id="UP000195871"/>
    </source>
</evidence>
<keyword evidence="5" id="KW-0274">FAD</keyword>
<dbReference type="SUPFAM" id="SSF51730">
    <property type="entry name" value="FAD-linked oxidoreductase"/>
    <property type="match status" value="1"/>
</dbReference>
<dbReference type="GO" id="GO:0004657">
    <property type="term" value="F:proline dehydrogenase activity"/>
    <property type="evidence" value="ECO:0007669"/>
    <property type="project" value="UniProtKB-EC"/>
</dbReference>
<dbReference type="Proteomes" id="UP000195871">
    <property type="component" value="Unassembled WGS sequence"/>
</dbReference>
<comment type="cofactor">
    <cofactor evidence="5">
        <name>FAD</name>
        <dbReference type="ChEBI" id="CHEBI:57692"/>
    </cofactor>
</comment>
<keyword evidence="5" id="KW-0285">Flavoprotein</keyword>
<dbReference type="EMBL" id="NHMM01000006">
    <property type="protein sequence ID" value="OUT21047.1"/>
    <property type="molecule type" value="Genomic_DNA"/>
</dbReference>
<keyword evidence="3 5" id="KW-0560">Oxidoreductase</keyword>
<keyword evidence="4 5" id="KW-0642">Proline metabolism</keyword>
<evidence type="ECO:0000256" key="3">
    <source>
        <dbReference type="ARBA" id="ARBA00023002"/>
    </source>
</evidence>
<dbReference type="GO" id="GO:0071949">
    <property type="term" value="F:FAD binding"/>
    <property type="evidence" value="ECO:0007669"/>
    <property type="project" value="TreeGrafter"/>
</dbReference>
<protein>
    <recommendedName>
        <fullName evidence="2 5">Proline dehydrogenase</fullName>
        <ecNumber evidence="2 5">1.5.5.2</ecNumber>
    </recommendedName>
</protein>
<evidence type="ECO:0000256" key="6">
    <source>
        <dbReference type="SAM" id="MobiDB-lite"/>
    </source>
</evidence>
<dbReference type="InterPro" id="IPR029041">
    <property type="entry name" value="FAD-linked_oxidoreductase-like"/>
</dbReference>
<sequence>MESINGCSTVKSEARVDNDQDSESTIHITKAQELKHSLIDRKELLRLIKKERSEADHVFHELKRGNVVAADFTEDQIRAFDSIPQVMNNLKNIIERLGSKKLVGLVQRNAKIRLISSTNGQKNTTVYPIPHIKSENVKPDMDSESSYLDTLTKKELFGYFVIGLATLNKPILSLVIKLFPYTPLWMIKALVYQNYCGGDDVKQVVKTGERLAERGIKNMMVSYTVEACDGKQMSVSIPQIIEETKSSVTNILTPHIRSMLKDATSKVENPVELSNAINEIPPGYVALKPTGLIENAAEVLLNYENPEYYDRYNELVSNCESVCEIAAKKNSELKAEYPQREAPFVSVVVDAERNDLQQGVYKLQRDLMAKFNRSAIKGAKPQVGDACVVGTVQMYLKESFGILELEDKLAREGNYILGWKLVRGAYIHSEPDRGVIHNTKEDTDKNYDAGILKSIHNMNSGNPTVGHLVVASHNGNTQLKATQLLEGLGMNSTADHVRYNVVLGQLLGMADNITYDLITNHNVKNIIKYVPWGPPLETKDYLLRRLEENGDAVRADSGWPLVKGIMSTFFKRLC</sequence>
<dbReference type="InterPro" id="IPR002872">
    <property type="entry name" value="Proline_DH_dom"/>
</dbReference>
<dbReference type="PANTHER" id="PTHR13914">
    <property type="entry name" value="PROLINE OXIDASE"/>
    <property type="match status" value="1"/>
</dbReference>
<accession>A0A1Z8JKD9</accession>
<dbReference type="Gene3D" id="3.20.20.220">
    <property type="match status" value="1"/>
</dbReference>
<feature type="region of interest" description="Disordered" evidence="6">
    <location>
        <begin position="1"/>
        <end position="24"/>
    </location>
</feature>
<dbReference type="VEuPathDB" id="FungiDB:C5L36_0B07870"/>
<evidence type="ECO:0000313" key="8">
    <source>
        <dbReference type="EMBL" id="OUT21047.1"/>
    </source>
</evidence>
<dbReference type="InterPro" id="IPR015659">
    <property type="entry name" value="Proline_oxidase"/>
</dbReference>
<proteinExistence type="inferred from homology"/>
<evidence type="ECO:0000256" key="4">
    <source>
        <dbReference type="ARBA" id="ARBA00023062"/>
    </source>
</evidence>
<comment type="caution">
    <text evidence="8">The sequence shown here is derived from an EMBL/GenBank/DDBJ whole genome shotgun (WGS) entry which is preliminary data.</text>
</comment>
<evidence type="ECO:0000256" key="5">
    <source>
        <dbReference type="RuleBase" id="RU364054"/>
    </source>
</evidence>
<gene>
    <name evidence="8" type="ORF">CAS74_004045</name>
</gene>
<name>A0A1Z8JKD9_PICKU</name>
<comment type="catalytic activity">
    <reaction evidence="5">
        <text>L-proline + a quinone = (S)-1-pyrroline-5-carboxylate + a quinol + H(+)</text>
        <dbReference type="Rhea" id="RHEA:23784"/>
        <dbReference type="ChEBI" id="CHEBI:15378"/>
        <dbReference type="ChEBI" id="CHEBI:17388"/>
        <dbReference type="ChEBI" id="CHEBI:24646"/>
        <dbReference type="ChEBI" id="CHEBI:60039"/>
        <dbReference type="ChEBI" id="CHEBI:132124"/>
        <dbReference type="EC" id="1.5.5.2"/>
    </reaction>
</comment>
<comment type="function">
    <text evidence="5">Converts proline to delta-1-pyrroline-5-carboxylate.</text>
</comment>
<reference evidence="8 9" key="1">
    <citation type="submission" date="2017-05" db="EMBL/GenBank/DDBJ databases">
        <title>The Genome Sequence of Candida krusei Ckrusei653.</title>
        <authorList>
            <person name="Cuomo C."/>
            <person name="Forche A."/>
            <person name="Young S."/>
            <person name="Abouelleil A."/>
            <person name="Cao P."/>
            <person name="Chapman S."/>
            <person name="Cusick C."/>
            <person name="Shea T."/>
            <person name="Nusbaum C."/>
            <person name="Birren B."/>
        </authorList>
    </citation>
    <scope>NUCLEOTIDE SEQUENCE [LARGE SCALE GENOMIC DNA]</scope>
    <source>
        <strain evidence="8 9">Ckrusei653</strain>
    </source>
</reference>
<evidence type="ECO:0000256" key="2">
    <source>
        <dbReference type="ARBA" id="ARBA00012695"/>
    </source>
</evidence>
<feature type="domain" description="Proline dehydrogenase" evidence="7">
    <location>
        <begin position="206"/>
        <end position="552"/>
    </location>
</feature>
<dbReference type="GO" id="GO:0005739">
    <property type="term" value="C:mitochondrion"/>
    <property type="evidence" value="ECO:0007669"/>
    <property type="project" value="TreeGrafter"/>
</dbReference>
<dbReference type="Pfam" id="PF01619">
    <property type="entry name" value="Pro_dh"/>
    <property type="match status" value="1"/>
</dbReference>
<dbReference type="EC" id="1.5.5.2" evidence="2 5"/>
<dbReference type="AlphaFoldDB" id="A0A1Z8JKD9"/>
<dbReference type="PANTHER" id="PTHR13914:SF0">
    <property type="entry name" value="PROLINE DEHYDROGENASE 1, MITOCHONDRIAL"/>
    <property type="match status" value="1"/>
</dbReference>
<feature type="compositionally biased region" description="Polar residues" evidence="6">
    <location>
        <begin position="1"/>
        <end position="11"/>
    </location>
</feature>
<comment type="similarity">
    <text evidence="1 5">Belongs to the proline oxidase family.</text>
</comment>